<keyword evidence="1" id="KW-1133">Transmembrane helix</keyword>
<keyword evidence="1" id="KW-0472">Membrane</keyword>
<organism evidence="4 5">
    <name type="scientific">Mikania micrantha</name>
    <name type="common">bitter vine</name>
    <dbReference type="NCBI Taxonomy" id="192012"/>
    <lineage>
        <taxon>Eukaryota</taxon>
        <taxon>Viridiplantae</taxon>
        <taxon>Streptophyta</taxon>
        <taxon>Embryophyta</taxon>
        <taxon>Tracheophyta</taxon>
        <taxon>Spermatophyta</taxon>
        <taxon>Magnoliopsida</taxon>
        <taxon>eudicotyledons</taxon>
        <taxon>Gunneridae</taxon>
        <taxon>Pentapetalae</taxon>
        <taxon>asterids</taxon>
        <taxon>campanulids</taxon>
        <taxon>Asterales</taxon>
        <taxon>Asteraceae</taxon>
        <taxon>Asteroideae</taxon>
        <taxon>Heliantheae alliance</taxon>
        <taxon>Eupatorieae</taxon>
        <taxon>Mikania</taxon>
    </lineage>
</organism>
<dbReference type="SUPFAM" id="SSF48403">
    <property type="entry name" value="Ankyrin repeat"/>
    <property type="match status" value="1"/>
</dbReference>
<dbReference type="InterPro" id="IPR036770">
    <property type="entry name" value="Ankyrin_rpt-contain_sf"/>
</dbReference>
<dbReference type="InterPro" id="IPR026961">
    <property type="entry name" value="PGG_dom"/>
</dbReference>
<evidence type="ECO:0000313" key="5">
    <source>
        <dbReference type="Proteomes" id="UP000326396"/>
    </source>
</evidence>
<protein>
    <recommendedName>
        <fullName evidence="3">PGG domain-containing protein</fullName>
    </recommendedName>
</protein>
<evidence type="ECO:0000313" key="4">
    <source>
        <dbReference type="EMBL" id="KAD7479097.1"/>
    </source>
</evidence>
<comment type="caution">
    <text evidence="4">The sequence shown here is derived from an EMBL/GenBank/DDBJ whole genome shotgun (WGS) entry which is preliminary data.</text>
</comment>
<accession>A0A5N6Q5M7</accession>
<dbReference type="Gene3D" id="1.25.40.20">
    <property type="entry name" value="Ankyrin repeat-containing domain"/>
    <property type="match status" value="1"/>
</dbReference>
<keyword evidence="5" id="KW-1185">Reference proteome</keyword>
<feature type="chain" id="PRO_5024401710" description="PGG domain-containing protein" evidence="2">
    <location>
        <begin position="25"/>
        <end position="551"/>
    </location>
</feature>
<keyword evidence="1" id="KW-0812">Transmembrane</keyword>
<dbReference type="PANTHER" id="PTHR24177">
    <property type="entry name" value="CASKIN"/>
    <property type="match status" value="1"/>
</dbReference>
<feature type="transmembrane region" description="Helical" evidence="1">
    <location>
        <begin position="425"/>
        <end position="447"/>
    </location>
</feature>
<dbReference type="AlphaFoldDB" id="A0A5N6Q5M7"/>
<gene>
    <name evidence="4" type="ORF">E3N88_02233</name>
</gene>
<keyword evidence="2" id="KW-0732">Signal</keyword>
<reference evidence="4 5" key="1">
    <citation type="submission" date="2019-05" db="EMBL/GenBank/DDBJ databases">
        <title>Mikania micrantha, genome provides insights into the molecular mechanism of rapid growth.</title>
        <authorList>
            <person name="Liu B."/>
        </authorList>
    </citation>
    <scope>NUCLEOTIDE SEQUENCE [LARGE SCALE GENOMIC DNA]</scope>
    <source>
        <strain evidence="4">NLD-2019</strain>
        <tissue evidence="4">Leaf</tissue>
    </source>
</reference>
<evidence type="ECO:0000256" key="2">
    <source>
        <dbReference type="SAM" id="SignalP"/>
    </source>
</evidence>
<feature type="domain" description="PGG" evidence="3">
    <location>
        <begin position="378"/>
        <end position="489"/>
    </location>
</feature>
<sequence length="551" mass="62398">MLPPEVVIKHATLLIAAVVGHASATEVTLHIVWVFACGCFKRAPKKKTSALPLLRHIWNDIVKRPTEYIDEILRGPPDSKSSWQDKKIVSGWAVIVMQLQKVIREHVESMTVEIDRLIASAGSSKALKLEDHISQSLVRMHLATQNLTRGTSDLSMQDNKSVSSKELLALKLQELIFEHIADLYDKTMKIISSSSSNQTEDQLIQDLQNGIMEQIMKMEKDVKDNVKKYDRKTYSSPVAFIAAEMGNTNFLVELIRGYPDLIWKVNDNNQSIFHIAVKHRHAGIYCLLYEIGAMKNLVTPLRDIKHDNTMLHLVGTCAKQKQLEDVSGVALKMQRELSWFQVVKKMIPPSYKVWKNKDGLTPYELFTKEHKELVTQGEKWMKETASQSIVVGALIATIVFAATFTVPGGYNQNNGIPMFRSKATFAAFVVADAISLISSSASILMFLSILTSRYAERDFLKSLSLKLLFGLATLFLSIATMMIAFGVSFFPLYKKGLLWIPILICVLVVFPAILYVWLQYRLFIDVIRATFLSSHLLKPRKRLLYFENPKF</sequence>
<dbReference type="Proteomes" id="UP000326396">
    <property type="component" value="Linkage Group LG1"/>
</dbReference>
<dbReference type="PANTHER" id="PTHR24177:SF472">
    <property type="entry name" value="PGG DOMAIN-CONTAINING PROTEIN"/>
    <property type="match status" value="1"/>
</dbReference>
<evidence type="ECO:0000259" key="3">
    <source>
        <dbReference type="Pfam" id="PF13962"/>
    </source>
</evidence>
<feature type="transmembrane region" description="Helical" evidence="1">
    <location>
        <begin position="467"/>
        <end position="490"/>
    </location>
</feature>
<dbReference type="EMBL" id="SZYD01000001">
    <property type="protein sequence ID" value="KAD7479097.1"/>
    <property type="molecule type" value="Genomic_DNA"/>
</dbReference>
<proteinExistence type="predicted"/>
<name>A0A5N6Q5M7_9ASTR</name>
<evidence type="ECO:0000256" key="1">
    <source>
        <dbReference type="SAM" id="Phobius"/>
    </source>
</evidence>
<dbReference type="OrthoDB" id="1921232at2759"/>
<feature type="transmembrane region" description="Helical" evidence="1">
    <location>
        <begin position="389"/>
        <end position="410"/>
    </location>
</feature>
<feature type="signal peptide" evidence="2">
    <location>
        <begin position="1"/>
        <end position="24"/>
    </location>
</feature>
<dbReference type="GO" id="GO:0016020">
    <property type="term" value="C:membrane"/>
    <property type="evidence" value="ECO:0007669"/>
    <property type="project" value="TreeGrafter"/>
</dbReference>
<feature type="transmembrane region" description="Helical" evidence="1">
    <location>
        <begin position="12"/>
        <end position="36"/>
    </location>
</feature>
<feature type="transmembrane region" description="Helical" evidence="1">
    <location>
        <begin position="496"/>
        <end position="518"/>
    </location>
</feature>
<dbReference type="Pfam" id="PF13962">
    <property type="entry name" value="PGG"/>
    <property type="match status" value="1"/>
</dbReference>